<accession>A0A923LN20</accession>
<evidence type="ECO:0000313" key="3">
    <source>
        <dbReference type="Proteomes" id="UP000606720"/>
    </source>
</evidence>
<name>A0A923LN20_9FIRM</name>
<keyword evidence="3" id="KW-1185">Reference proteome</keyword>
<dbReference type="Proteomes" id="UP000606720">
    <property type="component" value="Unassembled WGS sequence"/>
</dbReference>
<feature type="domain" description="LHH" evidence="1">
    <location>
        <begin position="61"/>
        <end position="142"/>
    </location>
</feature>
<dbReference type="InterPro" id="IPR026834">
    <property type="entry name" value="LHH"/>
</dbReference>
<sequence length="148" mass="17529">MGTGAGSHDFGNTYGARKRIFTPIQFKGSVKVNGMERDVSRRVYQRNDIDFNYYDSEKGMTNLQRMMEGYAPIGKDGKPIELHHVLQKEAGPMVEIHELTHREYQKQLHGLRGYGESFRNDKTLSRQYSSFRRFYWKWRANEFIRRVQ</sequence>
<dbReference type="EMBL" id="JACOPH010000004">
    <property type="protein sequence ID" value="MBC5713909.1"/>
    <property type="molecule type" value="Genomic_DNA"/>
</dbReference>
<protein>
    <submittedName>
        <fullName evidence="2">HNH/ENDO VII family nuclease</fullName>
    </submittedName>
</protein>
<dbReference type="Pfam" id="PF14411">
    <property type="entry name" value="LHH"/>
    <property type="match status" value="1"/>
</dbReference>
<organism evidence="2 3">
    <name type="scientific">Roseburia zhanii</name>
    <dbReference type="NCBI Taxonomy" id="2763064"/>
    <lineage>
        <taxon>Bacteria</taxon>
        <taxon>Bacillati</taxon>
        <taxon>Bacillota</taxon>
        <taxon>Clostridia</taxon>
        <taxon>Lachnospirales</taxon>
        <taxon>Lachnospiraceae</taxon>
        <taxon>Roseburia</taxon>
    </lineage>
</organism>
<evidence type="ECO:0000259" key="1">
    <source>
        <dbReference type="Pfam" id="PF14411"/>
    </source>
</evidence>
<comment type="caution">
    <text evidence="2">The sequence shown here is derived from an EMBL/GenBank/DDBJ whole genome shotgun (WGS) entry which is preliminary data.</text>
</comment>
<dbReference type="AlphaFoldDB" id="A0A923LN20"/>
<reference evidence="2" key="1">
    <citation type="submission" date="2020-08" db="EMBL/GenBank/DDBJ databases">
        <title>Genome public.</title>
        <authorList>
            <person name="Liu C."/>
            <person name="Sun Q."/>
        </authorList>
    </citation>
    <scope>NUCLEOTIDE SEQUENCE</scope>
    <source>
        <strain evidence="2">BX1005</strain>
    </source>
</reference>
<proteinExistence type="predicted"/>
<gene>
    <name evidence="2" type="ORF">H8S17_06720</name>
</gene>
<dbReference type="RefSeq" id="WP_186866702.1">
    <property type="nucleotide sequence ID" value="NZ_JACOPH010000004.1"/>
</dbReference>
<evidence type="ECO:0000313" key="2">
    <source>
        <dbReference type="EMBL" id="MBC5713909.1"/>
    </source>
</evidence>